<keyword evidence="1" id="KW-0812">Transmembrane</keyword>
<feature type="transmembrane region" description="Helical" evidence="1">
    <location>
        <begin position="29"/>
        <end position="51"/>
    </location>
</feature>
<dbReference type="Proteomes" id="UP000318825">
    <property type="component" value="Unassembled WGS sequence"/>
</dbReference>
<name>A0A4Y3WEE7_NITWI</name>
<feature type="domain" description="TadE-like" evidence="2">
    <location>
        <begin position="23"/>
        <end position="65"/>
    </location>
</feature>
<gene>
    <name evidence="3" type="ORF">NWI01_24130</name>
</gene>
<dbReference type="OrthoDB" id="7349713at2"/>
<evidence type="ECO:0000313" key="4">
    <source>
        <dbReference type="Proteomes" id="UP000318825"/>
    </source>
</evidence>
<protein>
    <submittedName>
        <fullName evidence="3">Pilus biosynthesis protein TadE</fullName>
    </submittedName>
</protein>
<keyword evidence="1" id="KW-1133">Transmembrane helix</keyword>
<dbReference type="InterPro" id="IPR012495">
    <property type="entry name" value="TadE-like_dom"/>
</dbReference>
<dbReference type="Pfam" id="PF07811">
    <property type="entry name" value="TadE"/>
    <property type="match status" value="1"/>
</dbReference>
<proteinExistence type="predicted"/>
<dbReference type="AlphaFoldDB" id="A0A4Y3WEE7"/>
<organism evidence="3 4">
    <name type="scientific">Nitrobacter winogradskyi</name>
    <name type="common">Nitrobacter agilis</name>
    <dbReference type="NCBI Taxonomy" id="913"/>
    <lineage>
        <taxon>Bacteria</taxon>
        <taxon>Pseudomonadati</taxon>
        <taxon>Pseudomonadota</taxon>
        <taxon>Alphaproteobacteria</taxon>
        <taxon>Hyphomicrobiales</taxon>
        <taxon>Nitrobacteraceae</taxon>
        <taxon>Nitrobacter</taxon>
    </lineage>
</organism>
<comment type="caution">
    <text evidence="3">The sequence shown here is derived from an EMBL/GenBank/DDBJ whole genome shotgun (WGS) entry which is preliminary data.</text>
</comment>
<keyword evidence="1" id="KW-0472">Membrane</keyword>
<accession>A0A4Y3WEE7</accession>
<evidence type="ECO:0000313" key="3">
    <source>
        <dbReference type="EMBL" id="GEC16521.1"/>
    </source>
</evidence>
<evidence type="ECO:0000256" key="1">
    <source>
        <dbReference type="SAM" id="Phobius"/>
    </source>
</evidence>
<evidence type="ECO:0000259" key="2">
    <source>
        <dbReference type="Pfam" id="PF07811"/>
    </source>
</evidence>
<sequence>MSLLPRFKVTARMAARFHGHESGSAAVEFALVAPMFFALLFAIIETGLVFFASQSLETALQDSARKIMTGEAQITNLTKQSFKANVVCANVNVLFDCENGIYVDVQSYPSGFGSVTISDPIAGGSFADNTQYNPGGPGDIVVVRLFYQWPLFVTGLGYNIANLSGSKRLLSATAAFKNEPYPAPSS</sequence>
<reference evidence="3 4" key="1">
    <citation type="submission" date="2019-06" db="EMBL/GenBank/DDBJ databases">
        <title>Whole genome shotgun sequence of Nitrobacter winogradskyi NBRC 14297.</title>
        <authorList>
            <person name="Hosoyama A."/>
            <person name="Uohara A."/>
            <person name="Ohji S."/>
            <person name="Ichikawa N."/>
        </authorList>
    </citation>
    <scope>NUCLEOTIDE SEQUENCE [LARGE SCALE GENOMIC DNA]</scope>
    <source>
        <strain evidence="3 4">NBRC 14297</strain>
    </source>
</reference>
<dbReference type="EMBL" id="BJNF01000068">
    <property type="protein sequence ID" value="GEC16521.1"/>
    <property type="molecule type" value="Genomic_DNA"/>
</dbReference>
<dbReference type="RefSeq" id="WP_141384140.1">
    <property type="nucleotide sequence ID" value="NZ_BJNF01000068.1"/>
</dbReference>